<evidence type="ECO:0000313" key="2">
    <source>
        <dbReference type="EMBL" id="KAL0461264.1"/>
    </source>
</evidence>
<feature type="region of interest" description="Disordered" evidence="1">
    <location>
        <begin position="59"/>
        <end position="98"/>
    </location>
</feature>
<reference evidence="2" key="2">
    <citation type="journal article" date="2024" name="Plant">
        <title>Genomic evolution and insights into agronomic trait innovations of Sesamum species.</title>
        <authorList>
            <person name="Miao H."/>
            <person name="Wang L."/>
            <person name="Qu L."/>
            <person name="Liu H."/>
            <person name="Sun Y."/>
            <person name="Le M."/>
            <person name="Wang Q."/>
            <person name="Wei S."/>
            <person name="Zheng Y."/>
            <person name="Lin W."/>
            <person name="Duan Y."/>
            <person name="Cao H."/>
            <person name="Xiong S."/>
            <person name="Wang X."/>
            <person name="Wei L."/>
            <person name="Li C."/>
            <person name="Ma Q."/>
            <person name="Ju M."/>
            <person name="Zhao R."/>
            <person name="Li G."/>
            <person name="Mu C."/>
            <person name="Tian Q."/>
            <person name="Mei H."/>
            <person name="Zhang T."/>
            <person name="Gao T."/>
            <person name="Zhang H."/>
        </authorList>
    </citation>
    <scope>NUCLEOTIDE SEQUENCE</scope>
    <source>
        <strain evidence="2">KEN1</strain>
    </source>
</reference>
<accession>A0AAW2Y6D3</accession>
<protein>
    <submittedName>
        <fullName evidence="2">Uncharacterized protein</fullName>
    </submittedName>
</protein>
<comment type="caution">
    <text evidence="2">The sequence shown here is derived from an EMBL/GenBank/DDBJ whole genome shotgun (WGS) entry which is preliminary data.</text>
</comment>
<proteinExistence type="predicted"/>
<sequence length="98" mass="10166">MTTATPRSADLVADAPRITISSDAPPVELSSNLLETIQHMIASAISKQLAVLVPARATTPSEVAVPEQAGTTLAMPRPNNAEGPITQLPTQMGDVPPQ</sequence>
<evidence type="ECO:0000256" key="1">
    <source>
        <dbReference type="SAM" id="MobiDB-lite"/>
    </source>
</evidence>
<reference evidence="2" key="1">
    <citation type="submission" date="2020-06" db="EMBL/GenBank/DDBJ databases">
        <authorList>
            <person name="Li T."/>
            <person name="Hu X."/>
            <person name="Zhang T."/>
            <person name="Song X."/>
            <person name="Zhang H."/>
            <person name="Dai N."/>
            <person name="Sheng W."/>
            <person name="Hou X."/>
            <person name="Wei L."/>
        </authorList>
    </citation>
    <scope>NUCLEOTIDE SEQUENCE</scope>
    <source>
        <strain evidence="2">KEN1</strain>
        <tissue evidence="2">Leaf</tissue>
    </source>
</reference>
<dbReference type="EMBL" id="JACGWN010000001">
    <property type="protein sequence ID" value="KAL0461264.1"/>
    <property type="molecule type" value="Genomic_DNA"/>
</dbReference>
<name>A0AAW2Y6D3_9LAMI</name>
<dbReference type="AlphaFoldDB" id="A0AAW2Y6D3"/>
<gene>
    <name evidence="2" type="ORF">Slati_0014000</name>
</gene>
<organism evidence="2">
    <name type="scientific">Sesamum latifolium</name>
    <dbReference type="NCBI Taxonomy" id="2727402"/>
    <lineage>
        <taxon>Eukaryota</taxon>
        <taxon>Viridiplantae</taxon>
        <taxon>Streptophyta</taxon>
        <taxon>Embryophyta</taxon>
        <taxon>Tracheophyta</taxon>
        <taxon>Spermatophyta</taxon>
        <taxon>Magnoliopsida</taxon>
        <taxon>eudicotyledons</taxon>
        <taxon>Gunneridae</taxon>
        <taxon>Pentapetalae</taxon>
        <taxon>asterids</taxon>
        <taxon>lamiids</taxon>
        <taxon>Lamiales</taxon>
        <taxon>Pedaliaceae</taxon>
        <taxon>Sesamum</taxon>
    </lineage>
</organism>